<dbReference type="Proteomes" id="UP001307889">
    <property type="component" value="Chromosome 12"/>
</dbReference>
<feature type="region of interest" description="Disordered" evidence="1">
    <location>
        <begin position="49"/>
        <end position="79"/>
    </location>
</feature>
<sequence length="900" mass="99423">MSAPKKMRMERLSPIHEAEVQMETNLICATPSFKNDVYAIEMTSSPETGGQLLLKASPRPRRRWRESRVKRPKSKTASKNVISTPLSNLISRTTIQPQQGFTPESGPKVLGADQNNLFPAFEKPAMEETPVFAKCSLPGKGVTPHPLTGNFNSFLTGKLSFSDSKYAPLSGIVVKKSAGHNRSMNVSAYDADLMEVDSDDENVEKDPDDLCESIETFPSPVQLSKHILPSTSVDVFSIPKSFESARHKSDSKIDCGKQIDFSCVEVCGIERKKPKRALDFGSDLLKSVAADSLQAGDSVKDQDQEDNVPESACDSFIGSAPKFFGKLKDDDDLCGFTQCSKSSSDWDFPIKRSVDEIKGTMTPPKLEVSKPAVIVDDASVDSPPLEVKVPLEFISDDDTSSDQSNEAIVDEIEELKKTVADSEVEDIDDPETHPLHFNITKSNLPIKCVESPTKKMFSEAVNIEAAYSPDSHEVKANEVDKEETIETTATTQEDEIEESEDVRPRKRLKKGTLVEQAAGVISRIKASQKLFEYEIKANLCPSSKKHQVSTHLVVCHKWIDDASTIVHMCKPLKRFNIKNAYSDAERSFLICILANETSFQIPVGAVVVVHFPITVIICSRIPYVLAGSRLVHQAKLGDMSERVSADRSLDSLISIPKISDQLTPNIHTKTQSSLRVFPTCVVNSVVDAAFIQGLVDEIILKLKVVHVARDSKRRIMTAFCVDDQHQPCMIEFRTPHDIKRTKALEMLHIFDDGLHIEAKNFVVVGREAMGDKLKTIFSYSFNGQISSDVAHILTPSEPDWLIVSSGGSSTVGKTATNFADMSAENCGKRYLCKIVNIESCIGHCIVKDSSGCSLKLLCHDEMFKTRCLSSAPPFLLDGVFFIDNVLQSDEYTVSKKVQNT</sequence>
<dbReference type="EMBL" id="AP028920">
    <property type="protein sequence ID" value="BET01377.1"/>
    <property type="molecule type" value="Genomic_DNA"/>
</dbReference>
<name>A0ABN7BAI2_9HEMI</name>
<organism evidence="2 3">
    <name type="scientific">Nesidiocoris tenuis</name>
    <dbReference type="NCBI Taxonomy" id="355587"/>
    <lineage>
        <taxon>Eukaryota</taxon>
        <taxon>Metazoa</taxon>
        <taxon>Ecdysozoa</taxon>
        <taxon>Arthropoda</taxon>
        <taxon>Hexapoda</taxon>
        <taxon>Insecta</taxon>
        <taxon>Pterygota</taxon>
        <taxon>Neoptera</taxon>
        <taxon>Paraneoptera</taxon>
        <taxon>Hemiptera</taxon>
        <taxon>Heteroptera</taxon>
        <taxon>Panheteroptera</taxon>
        <taxon>Cimicomorpha</taxon>
        <taxon>Miridae</taxon>
        <taxon>Dicyphina</taxon>
        <taxon>Nesidiocoris</taxon>
    </lineage>
</organism>
<evidence type="ECO:0000313" key="3">
    <source>
        <dbReference type="Proteomes" id="UP001307889"/>
    </source>
</evidence>
<gene>
    <name evidence="2" type="ORF">NTJ_14194</name>
</gene>
<proteinExistence type="predicted"/>
<accession>A0ABN7BAI2</accession>
<feature type="compositionally biased region" description="Basic residues" evidence="1">
    <location>
        <begin position="58"/>
        <end position="76"/>
    </location>
</feature>
<keyword evidence="3" id="KW-1185">Reference proteome</keyword>
<reference evidence="2 3" key="1">
    <citation type="submission" date="2023-09" db="EMBL/GenBank/DDBJ databases">
        <title>Nesidiocoris tenuis whole genome shotgun sequence.</title>
        <authorList>
            <person name="Shibata T."/>
            <person name="Shimoda M."/>
            <person name="Kobayashi T."/>
            <person name="Uehara T."/>
        </authorList>
    </citation>
    <scope>NUCLEOTIDE SEQUENCE [LARGE SCALE GENOMIC DNA]</scope>
    <source>
        <strain evidence="2 3">Japan</strain>
    </source>
</reference>
<evidence type="ECO:0000313" key="2">
    <source>
        <dbReference type="EMBL" id="BET01377.1"/>
    </source>
</evidence>
<evidence type="ECO:0000256" key="1">
    <source>
        <dbReference type="SAM" id="MobiDB-lite"/>
    </source>
</evidence>
<protein>
    <submittedName>
        <fullName evidence="2">Uncharacterized protein</fullName>
    </submittedName>
</protein>